<name>A0ABT4I6W5_9ACTO</name>
<protein>
    <recommendedName>
        <fullName evidence="4">AbiEi antitoxin C-terminal domain-containing protein</fullName>
    </recommendedName>
</protein>
<gene>
    <name evidence="2" type="ORF">OHJ16_03540</name>
</gene>
<evidence type="ECO:0008006" key="4">
    <source>
        <dbReference type="Google" id="ProtNLM"/>
    </source>
</evidence>
<dbReference type="Proteomes" id="UP001072034">
    <property type="component" value="Unassembled WGS sequence"/>
</dbReference>
<evidence type="ECO:0000313" key="3">
    <source>
        <dbReference type="Proteomes" id="UP001072034"/>
    </source>
</evidence>
<feature type="region of interest" description="Disordered" evidence="1">
    <location>
        <begin position="1"/>
        <end position="21"/>
    </location>
</feature>
<dbReference type="EMBL" id="JAPTMY010000005">
    <property type="protein sequence ID" value="MCZ0857119.1"/>
    <property type="molecule type" value="Genomic_DNA"/>
</dbReference>
<proteinExistence type="predicted"/>
<organism evidence="2 3">
    <name type="scientific">Actinomyces israelii</name>
    <dbReference type="NCBI Taxonomy" id="1659"/>
    <lineage>
        <taxon>Bacteria</taxon>
        <taxon>Bacillati</taxon>
        <taxon>Actinomycetota</taxon>
        <taxon>Actinomycetes</taxon>
        <taxon>Actinomycetales</taxon>
        <taxon>Actinomycetaceae</taxon>
        <taxon>Actinomyces</taxon>
    </lineage>
</organism>
<evidence type="ECO:0000313" key="2">
    <source>
        <dbReference type="EMBL" id="MCZ0857119.1"/>
    </source>
</evidence>
<comment type="caution">
    <text evidence="2">The sequence shown here is derived from an EMBL/GenBank/DDBJ whole genome shotgun (WGS) entry which is preliminary data.</text>
</comment>
<sequence>MSEVMPVPSASRALRPPGSSRDVSARTILARLQPRGFEPALGPLGPRELAVLRCRGLDERLLERVGALAIPRDLLGTPGARARALAAVMPDGGVVIRDTAVWVHLGGQPPATIQVAHPDRRGRTRTLSYSRMVIPTEEIEAVGGVPCATLARAVVDVARVAPPVCAVEAVIRARDAGLTRNRLEVALLTCRGAARRGGPRARRIIDAVIPPCCEGTAPRAAGAQAC</sequence>
<dbReference type="RefSeq" id="WP_268916771.1">
    <property type="nucleotide sequence ID" value="NZ_JAPTMY010000005.1"/>
</dbReference>
<keyword evidence="3" id="KW-1185">Reference proteome</keyword>
<accession>A0ABT4I6W5</accession>
<evidence type="ECO:0000256" key="1">
    <source>
        <dbReference type="SAM" id="MobiDB-lite"/>
    </source>
</evidence>
<reference evidence="2" key="1">
    <citation type="submission" date="2022-10" db="EMBL/GenBank/DDBJ databases">
        <title>Genome sequence of Actinomyces israelii ATCC 10048.</title>
        <authorList>
            <person name="Watt R.M."/>
            <person name="Tong W.M."/>
        </authorList>
    </citation>
    <scope>NUCLEOTIDE SEQUENCE</scope>
    <source>
        <strain evidence="2">ATCC 10048</strain>
    </source>
</reference>